<evidence type="ECO:0000313" key="3">
    <source>
        <dbReference type="Proteomes" id="UP000190837"/>
    </source>
</evidence>
<feature type="region of interest" description="Disordered" evidence="1">
    <location>
        <begin position="1"/>
        <end position="37"/>
    </location>
</feature>
<dbReference type="AlphaFoldDB" id="A0A1C3H372"/>
<feature type="compositionally biased region" description="Basic and acidic residues" evidence="1">
    <location>
        <begin position="27"/>
        <end position="37"/>
    </location>
</feature>
<organism evidence="2 3">
    <name type="scientific">Cardiobacterium hominis</name>
    <dbReference type="NCBI Taxonomy" id="2718"/>
    <lineage>
        <taxon>Bacteria</taxon>
        <taxon>Pseudomonadati</taxon>
        <taxon>Pseudomonadota</taxon>
        <taxon>Gammaproteobacteria</taxon>
        <taxon>Cardiobacteriales</taxon>
        <taxon>Cardiobacteriaceae</taxon>
        <taxon>Cardiobacterium</taxon>
    </lineage>
</organism>
<evidence type="ECO:0000313" key="2">
    <source>
        <dbReference type="EMBL" id="SAM60201.1"/>
    </source>
</evidence>
<evidence type="ECO:0000256" key="1">
    <source>
        <dbReference type="SAM" id="MobiDB-lite"/>
    </source>
</evidence>
<accession>A0A1C3H372</accession>
<name>A0A1C3H372_9GAMM</name>
<protein>
    <submittedName>
        <fullName evidence="2">Uncharacterized protein</fullName>
    </submittedName>
</protein>
<dbReference type="Proteomes" id="UP000190837">
    <property type="component" value="Unassembled WGS sequence"/>
</dbReference>
<dbReference type="EMBL" id="FKLO01000030">
    <property type="protein sequence ID" value="SAM60201.1"/>
    <property type="molecule type" value="Genomic_DNA"/>
</dbReference>
<gene>
    <name evidence="2" type="ORF">CHUV0807_0696</name>
</gene>
<sequence>MANPKNGLARGRFHLPQSGYLPQTHPSRAENREYSWK</sequence>
<reference evidence="3" key="1">
    <citation type="submission" date="2016-04" db="EMBL/GenBank/DDBJ databases">
        <authorList>
            <person name="Tagini F."/>
        </authorList>
    </citation>
    <scope>NUCLEOTIDE SEQUENCE [LARGE SCALE GENOMIC DNA]</scope>
    <source>
        <strain evidence="3">CHUV0807</strain>
    </source>
</reference>
<proteinExistence type="predicted"/>